<dbReference type="EMBL" id="FNAB01000011">
    <property type="protein sequence ID" value="SDE17633.1"/>
    <property type="molecule type" value="Genomic_DNA"/>
</dbReference>
<dbReference type="GO" id="GO:0016740">
    <property type="term" value="F:transferase activity"/>
    <property type="evidence" value="ECO:0007669"/>
    <property type="project" value="InterPro"/>
</dbReference>
<evidence type="ECO:0000256" key="1">
    <source>
        <dbReference type="PROSITE-ProRule" id="PRU01373"/>
    </source>
</evidence>
<evidence type="ECO:0000259" key="3">
    <source>
        <dbReference type="PROSITE" id="PS52029"/>
    </source>
</evidence>
<keyword evidence="1" id="KW-0573">Peptidoglycan synthesis</keyword>
<dbReference type="PROSITE" id="PS52029">
    <property type="entry name" value="LD_TPASE"/>
    <property type="match status" value="1"/>
</dbReference>
<feature type="chain" id="PRO_5011718221" evidence="2">
    <location>
        <begin position="28"/>
        <end position="216"/>
    </location>
</feature>
<gene>
    <name evidence="4" type="ORF">SAMN05444580_11196</name>
</gene>
<protein>
    <submittedName>
        <fullName evidence="4">L,D-peptidoglycan transpeptidase YkuD, ErfK/YbiS/YcfS/YnhG family</fullName>
    </submittedName>
</protein>
<proteinExistence type="predicted"/>
<evidence type="ECO:0000313" key="5">
    <source>
        <dbReference type="Proteomes" id="UP000199417"/>
    </source>
</evidence>
<dbReference type="GO" id="GO:0008360">
    <property type="term" value="P:regulation of cell shape"/>
    <property type="evidence" value="ECO:0007669"/>
    <property type="project" value="UniProtKB-UniRule"/>
</dbReference>
<dbReference type="Pfam" id="PF03734">
    <property type="entry name" value="YkuD"/>
    <property type="match status" value="1"/>
</dbReference>
<feature type="domain" description="L,D-TPase catalytic" evidence="3">
    <location>
        <begin position="43"/>
        <end position="215"/>
    </location>
</feature>
<dbReference type="GO" id="GO:0009252">
    <property type="term" value="P:peptidoglycan biosynthetic process"/>
    <property type="evidence" value="ECO:0007669"/>
    <property type="project" value="UniProtKB-KW"/>
</dbReference>
<dbReference type="STRING" id="168276.SAMN05444580_11196"/>
<keyword evidence="1" id="KW-0133">Cell shape</keyword>
<dbReference type="AlphaFoldDB" id="A0A1G7AS53"/>
<dbReference type="Proteomes" id="UP000199417">
    <property type="component" value="Unassembled WGS sequence"/>
</dbReference>
<feature type="signal peptide" evidence="2">
    <location>
        <begin position="1"/>
        <end position="27"/>
    </location>
</feature>
<keyword evidence="5" id="KW-1185">Reference proteome</keyword>
<keyword evidence="2" id="KW-0732">Signal</keyword>
<dbReference type="PANTHER" id="PTHR38589:SF1">
    <property type="entry name" value="BLR0621 PROTEIN"/>
    <property type="match status" value="1"/>
</dbReference>
<sequence>MRRAGSAVLSVVVATLLALLCAPHAVAQGPWFDHAVGSANQVIAVRGSGAGTTVEAWQRSPLGWHRISPAIPAEVGAAGFAAEAADGVPATPEGVFTLDAAFGTQPSPGGGLPYRVVGPDDWWDGDRQSPTYNTHQVCPPGSCGFDESQSEQLAIPAYRYAVVMGVNAERRPGGGGAFFLHVANGQPTEGCVAVDEAPLVWLIRWLRPGAVIAITG</sequence>
<comment type="pathway">
    <text evidence="1">Cell wall biogenesis; peptidoglycan biosynthesis.</text>
</comment>
<feature type="active site" description="Proton donor/acceptor" evidence="1">
    <location>
        <position position="181"/>
    </location>
</feature>
<keyword evidence="1" id="KW-0961">Cell wall biogenesis/degradation</keyword>
<dbReference type="GO" id="GO:0071555">
    <property type="term" value="P:cell wall organization"/>
    <property type="evidence" value="ECO:0007669"/>
    <property type="project" value="UniProtKB-UniRule"/>
</dbReference>
<dbReference type="InterPro" id="IPR005490">
    <property type="entry name" value="LD_TPept_cat_dom"/>
</dbReference>
<name>A0A1G7AS53_9NOCA</name>
<accession>A0A1G7AS53</accession>
<evidence type="ECO:0000313" key="4">
    <source>
        <dbReference type="EMBL" id="SDE17633.1"/>
    </source>
</evidence>
<reference evidence="4 5" key="1">
    <citation type="submission" date="2016-10" db="EMBL/GenBank/DDBJ databases">
        <authorList>
            <person name="de Groot N.N."/>
        </authorList>
    </citation>
    <scope>NUCLEOTIDE SEQUENCE [LARGE SCALE GENOMIC DNA]</scope>
    <source>
        <strain evidence="4 5">JCM 11308</strain>
    </source>
</reference>
<dbReference type="RefSeq" id="WP_072846711.1">
    <property type="nucleotide sequence ID" value="NZ_FNAB01000011.1"/>
</dbReference>
<evidence type="ECO:0000256" key="2">
    <source>
        <dbReference type="SAM" id="SignalP"/>
    </source>
</evidence>
<feature type="active site" description="Nucleophile" evidence="1">
    <location>
        <position position="191"/>
    </location>
</feature>
<dbReference type="PANTHER" id="PTHR38589">
    <property type="entry name" value="BLR0621 PROTEIN"/>
    <property type="match status" value="1"/>
</dbReference>
<organism evidence="4 5">
    <name type="scientific">Rhodococcus tukisamuensis</name>
    <dbReference type="NCBI Taxonomy" id="168276"/>
    <lineage>
        <taxon>Bacteria</taxon>
        <taxon>Bacillati</taxon>
        <taxon>Actinomycetota</taxon>
        <taxon>Actinomycetes</taxon>
        <taxon>Mycobacteriales</taxon>
        <taxon>Nocardiaceae</taxon>
        <taxon>Rhodococcus</taxon>
    </lineage>
</organism>